<dbReference type="AlphaFoldDB" id="E6YHP3"/>
<keyword evidence="5" id="KW-0472">Membrane</keyword>
<dbReference type="EC" id="2.7.13.3" evidence="2"/>
<keyword evidence="3 4" id="KW-0597">Phosphoprotein</keyword>
<feature type="domain" description="Histidine kinase" evidence="6">
    <location>
        <begin position="483"/>
        <end position="706"/>
    </location>
</feature>
<sequence length="854" mass="95835">MDKSFENINKLLSTSIRWEIIIGSTILTIVFLFIIGLIGISYPQGYFYKAALIFLLILAIIGIIALFSLGTGIFGYSASAMQLHKDLNFKIFNEMDDVIIVSDLSGFVYYSNQNYQKIFTYRPESSCYVVIADLPNAGALSYRLKAAALGGFPAQEVLKIDQSIFIHSKKKGSVWYNISIHPIMVKRGKKLLFWRITDVSHFQQYQCNETFFLNSQEAINHLDQAPIGFLSVNAQGIIIYLNTVFAKWFLIDLANFTVGQYNFDQLFHSVGNNSTWSDICWNNNKHQNSNCTIPYTFSLYSISETGNKKIFNCFMYASSLVKDEAIYRIIMVPQKIEKSENCNQSKLPSILTEYFNASPFAIAVVTKKGQFVYVNNAFLLLTGKSSKAVSLYDIISHCDHVQLEFLLQQIITNKNYSAPIETVLEGDKKRYLRLYTMPVTLYHDNALQDLVIVSGIEITKQKMLEDKIIQSQKMQAVGQLAGGIAHDFNNVLTAILMSCDFLLNTHRSSDPAHADLINIKNNANRAAALVQQLLAFSRKQTLRPEKVDFTEFLSDIRNLILPLLGNNIQLKIIHGRDLWDVKVDQTSFQRVIMNLVINARDAMLDGGIVTITTNNITKQQSAEFNYAGFVVGEYVQLTISDTGTGISAVIQEKMFEPFFTTKEVGKGTGLGLSMVYGIVKQTGGYIYCDSQEGEGTTFHIFLPRYISDTRSEISQQIEKVKVEEQEKNTDLTGSATVLLVEDEDSVRMSGVRALQMRGYTVLEAASGLEALAILEENRGVVDIIVSDVVMPEMDGPTLLIEARKNYPDIKIIFVSGYTKDAFTKNLPKDAVFGFLSKPFTLKQLALAVKETLAQ</sequence>
<evidence type="ECO:0000313" key="9">
    <source>
        <dbReference type="Proteomes" id="UP000009101"/>
    </source>
</evidence>
<dbReference type="SMART" id="SM00388">
    <property type="entry name" value="HisKA"/>
    <property type="match status" value="1"/>
</dbReference>
<evidence type="ECO:0000259" key="7">
    <source>
        <dbReference type="PROSITE" id="PS50110"/>
    </source>
</evidence>
<dbReference type="Gene3D" id="3.30.565.10">
    <property type="entry name" value="Histidine kinase-like ATPase, C-terminal domain"/>
    <property type="match status" value="1"/>
</dbReference>
<protein>
    <recommendedName>
        <fullName evidence="2">histidine kinase</fullName>
        <ecNumber evidence="2">2.7.13.3</ecNumber>
    </recommendedName>
</protein>
<dbReference type="InterPro" id="IPR036097">
    <property type="entry name" value="HisK_dim/P_sf"/>
</dbReference>
<dbReference type="Gene3D" id="3.40.50.2300">
    <property type="match status" value="1"/>
</dbReference>
<evidence type="ECO:0000256" key="5">
    <source>
        <dbReference type="SAM" id="Phobius"/>
    </source>
</evidence>
<dbReference type="InterPro" id="IPR035965">
    <property type="entry name" value="PAS-like_dom_sf"/>
</dbReference>
<evidence type="ECO:0000256" key="2">
    <source>
        <dbReference type="ARBA" id="ARBA00012438"/>
    </source>
</evidence>
<dbReference type="PANTHER" id="PTHR43065:SF42">
    <property type="entry name" value="TWO-COMPONENT SENSOR PPRA"/>
    <property type="match status" value="1"/>
</dbReference>
<dbReference type="SUPFAM" id="SSF52172">
    <property type="entry name" value="CheY-like"/>
    <property type="match status" value="1"/>
</dbReference>
<dbReference type="CDD" id="cd00082">
    <property type="entry name" value="HisKA"/>
    <property type="match status" value="1"/>
</dbReference>
<keyword evidence="5" id="KW-0812">Transmembrane</keyword>
<dbReference type="EMBL" id="FN645454">
    <property type="protein sequence ID" value="CBI76381.1"/>
    <property type="molecule type" value="Genomic_DNA"/>
</dbReference>
<dbReference type="InterPro" id="IPR003661">
    <property type="entry name" value="HisK_dim/P_dom"/>
</dbReference>
<dbReference type="SUPFAM" id="SSF55874">
    <property type="entry name" value="ATPase domain of HSP90 chaperone/DNA topoisomerase II/histidine kinase"/>
    <property type="match status" value="1"/>
</dbReference>
<dbReference type="Pfam" id="PF00072">
    <property type="entry name" value="Response_reg"/>
    <property type="match status" value="1"/>
</dbReference>
<dbReference type="FunFam" id="1.10.287.130:FF:000037">
    <property type="entry name" value="Hybrid sensor histidine kinase/response regulator"/>
    <property type="match status" value="1"/>
</dbReference>
<dbReference type="KEGG" id="bcd:BARCL_0700"/>
<organism evidence="8 9">
    <name type="scientific">Bartonella clarridgeiae (strain CCUG 45776 / CIP 104772 / 73)</name>
    <dbReference type="NCBI Taxonomy" id="696125"/>
    <lineage>
        <taxon>Bacteria</taxon>
        <taxon>Pseudomonadati</taxon>
        <taxon>Pseudomonadota</taxon>
        <taxon>Alphaproteobacteria</taxon>
        <taxon>Hyphomicrobiales</taxon>
        <taxon>Bartonellaceae</taxon>
        <taxon>Bartonella</taxon>
    </lineage>
</organism>
<dbReference type="PRINTS" id="PR00344">
    <property type="entry name" value="BCTRLSENSOR"/>
</dbReference>
<keyword evidence="8" id="KW-0418">Kinase</keyword>
<dbReference type="GO" id="GO:0000155">
    <property type="term" value="F:phosphorelay sensor kinase activity"/>
    <property type="evidence" value="ECO:0007669"/>
    <property type="project" value="InterPro"/>
</dbReference>
<dbReference type="SUPFAM" id="SSF47384">
    <property type="entry name" value="Homodimeric domain of signal transducing histidine kinase"/>
    <property type="match status" value="1"/>
</dbReference>
<dbReference type="STRING" id="696125.BARCL_0700"/>
<comment type="catalytic activity">
    <reaction evidence="1">
        <text>ATP + protein L-histidine = ADP + protein N-phospho-L-histidine.</text>
        <dbReference type="EC" id="2.7.13.3"/>
    </reaction>
</comment>
<dbReference type="InterPro" id="IPR001789">
    <property type="entry name" value="Sig_transdc_resp-reg_receiver"/>
</dbReference>
<name>E6YHP3_BARC7</name>
<proteinExistence type="predicted"/>
<dbReference type="PROSITE" id="PS50110">
    <property type="entry name" value="RESPONSE_REGULATORY"/>
    <property type="match status" value="1"/>
</dbReference>
<dbReference type="InterPro" id="IPR036890">
    <property type="entry name" value="HATPase_C_sf"/>
</dbReference>
<accession>E6YHP3</accession>
<feature type="domain" description="Response regulatory" evidence="7">
    <location>
        <begin position="736"/>
        <end position="852"/>
    </location>
</feature>
<dbReference type="Gene3D" id="1.10.287.130">
    <property type="match status" value="1"/>
</dbReference>
<dbReference type="InterPro" id="IPR004358">
    <property type="entry name" value="Sig_transdc_His_kin-like_C"/>
</dbReference>
<dbReference type="SUPFAM" id="SSF55785">
    <property type="entry name" value="PYP-like sensor domain (PAS domain)"/>
    <property type="match status" value="2"/>
</dbReference>
<feature type="transmembrane region" description="Helical" evidence="5">
    <location>
        <begin position="52"/>
        <end position="76"/>
    </location>
</feature>
<dbReference type="eggNOG" id="COG0784">
    <property type="taxonomic scope" value="Bacteria"/>
</dbReference>
<dbReference type="PANTHER" id="PTHR43065">
    <property type="entry name" value="SENSOR HISTIDINE KINASE"/>
    <property type="match status" value="1"/>
</dbReference>
<dbReference type="Gene3D" id="3.30.450.20">
    <property type="entry name" value="PAS domain"/>
    <property type="match status" value="2"/>
</dbReference>
<feature type="modified residue" description="4-aspartylphosphate" evidence="4">
    <location>
        <position position="787"/>
    </location>
</feature>
<evidence type="ECO:0000259" key="6">
    <source>
        <dbReference type="PROSITE" id="PS50109"/>
    </source>
</evidence>
<reference evidence="9" key="1">
    <citation type="submission" date="2009-11" db="EMBL/GenBank/DDBJ databases">
        <title>Genome sequencing of Bartonella species and comparative genomics.</title>
        <authorList>
            <person name="Engel P."/>
            <person name="Salzburger W."/>
            <person name="Marius L."/>
            <person name="Chao-Chin C."/>
            <person name="Soichi M."/>
            <person name="Christa L."/>
            <person name="Alexandra C."/>
            <person name="Aurelie L."/>
            <person name="Claudine M."/>
            <person name="Stephan S.C."/>
            <person name="Christoph D."/>
        </authorList>
    </citation>
    <scope>NUCLEOTIDE SEQUENCE [LARGE SCALE GENOMIC DNA]</scope>
    <source>
        <strain evidence="9">CIP 104772 / 73</strain>
    </source>
</reference>
<evidence type="ECO:0000256" key="3">
    <source>
        <dbReference type="ARBA" id="ARBA00022553"/>
    </source>
</evidence>
<dbReference type="InterPro" id="IPR011006">
    <property type="entry name" value="CheY-like_superfamily"/>
</dbReference>
<evidence type="ECO:0000256" key="1">
    <source>
        <dbReference type="ARBA" id="ARBA00000085"/>
    </source>
</evidence>
<dbReference type="PROSITE" id="PS50109">
    <property type="entry name" value="HIS_KIN"/>
    <property type="match status" value="1"/>
</dbReference>
<keyword evidence="8" id="KW-0808">Transferase</keyword>
<keyword evidence="9" id="KW-1185">Reference proteome</keyword>
<dbReference type="Pfam" id="PF00512">
    <property type="entry name" value="HisKA"/>
    <property type="match status" value="1"/>
</dbReference>
<dbReference type="SMART" id="SM00448">
    <property type="entry name" value="REC"/>
    <property type="match status" value="1"/>
</dbReference>
<dbReference type="InterPro" id="IPR003594">
    <property type="entry name" value="HATPase_dom"/>
</dbReference>
<feature type="transmembrane region" description="Helical" evidence="5">
    <location>
        <begin position="20"/>
        <end position="40"/>
    </location>
</feature>
<dbReference type="Proteomes" id="UP000009101">
    <property type="component" value="Chromosome"/>
</dbReference>
<gene>
    <name evidence="8" type="ordered locus">BARCL_0700</name>
</gene>
<evidence type="ECO:0000313" key="8">
    <source>
        <dbReference type="EMBL" id="CBI76381.1"/>
    </source>
</evidence>
<keyword evidence="5" id="KW-1133">Transmembrane helix</keyword>
<dbReference type="Pfam" id="PF02518">
    <property type="entry name" value="HATPase_c"/>
    <property type="match status" value="1"/>
</dbReference>
<dbReference type="InterPro" id="IPR000014">
    <property type="entry name" value="PAS"/>
</dbReference>
<dbReference type="HOGENOM" id="CLU_000445_114_51_5"/>
<evidence type="ECO:0000256" key="4">
    <source>
        <dbReference type="PROSITE-ProRule" id="PRU00169"/>
    </source>
</evidence>
<dbReference type="OrthoDB" id="9796100at2"/>
<dbReference type="eggNOG" id="COG4191">
    <property type="taxonomic scope" value="Bacteria"/>
</dbReference>
<dbReference type="InterPro" id="IPR005467">
    <property type="entry name" value="His_kinase_dom"/>
</dbReference>
<dbReference type="Pfam" id="PF13188">
    <property type="entry name" value="PAS_8"/>
    <property type="match status" value="1"/>
</dbReference>
<reference evidence="8 9" key="2">
    <citation type="journal article" date="2011" name="PLoS Genet.">
        <title>Parallel evolution of a type IV secretion system in radiating lineages of the host-restricted bacterial pathogen Bartonella.</title>
        <authorList>
            <person name="Engel P."/>
            <person name="Salzburger W."/>
            <person name="Liesch M."/>
            <person name="Chang C.C."/>
            <person name="Maruyama S."/>
            <person name="Lanz C."/>
            <person name="Calteau A."/>
            <person name="Lajus A."/>
            <person name="Medigue C."/>
            <person name="Schuster S.C."/>
            <person name="Dehio C."/>
        </authorList>
    </citation>
    <scope>NUCLEOTIDE SEQUENCE [LARGE SCALE GENOMIC DNA]</scope>
    <source>
        <strain evidence="9">CIP 104772 / 73</strain>
    </source>
</reference>
<dbReference type="RefSeq" id="WP_013545020.1">
    <property type="nucleotide sequence ID" value="NC_014932.1"/>
</dbReference>
<dbReference type="CDD" id="cd00130">
    <property type="entry name" value="PAS"/>
    <property type="match status" value="1"/>
</dbReference>
<dbReference type="SMART" id="SM00387">
    <property type="entry name" value="HATPase_c"/>
    <property type="match status" value="1"/>
</dbReference>